<dbReference type="InterPro" id="IPR009057">
    <property type="entry name" value="Homeodomain-like_sf"/>
</dbReference>
<dbReference type="RefSeq" id="WP_227838114.1">
    <property type="nucleotide sequence ID" value="NZ_WEGI01000009.1"/>
</dbReference>
<keyword evidence="1 2" id="KW-0238">DNA-binding</keyword>
<evidence type="ECO:0000256" key="1">
    <source>
        <dbReference type="ARBA" id="ARBA00023125"/>
    </source>
</evidence>
<reference evidence="4 5" key="1">
    <citation type="submission" date="2019-10" db="EMBL/GenBank/DDBJ databases">
        <title>Nocardia macrotermitis sp. nov. and Nocardia aurantia sp. nov., isolated from the gut of fungus growing-termite Macrotermes natalensis.</title>
        <authorList>
            <person name="Benndorf R."/>
            <person name="Schwitalla J."/>
            <person name="Martin K."/>
            <person name="De Beer W."/>
            <person name="Kaster A.-K."/>
            <person name="Vollmers J."/>
            <person name="Poulsen M."/>
            <person name="Beemelmanns C."/>
        </authorList>
    </citation>
    <scope>NUCLEOTIDE SEQUENCE [LARGE SCALE GENOMIC DNA]</scope>
    <source>
        <strain evidence="4 5">RB56</strain>
    </source>
</reference>
<dbReference type="SUPFAM" id="SSF46689">
    <property type="entry name" value="Homeodomain-like"/>
    <property type="match status" value="1"/>
</dbReference>
<proteinExistence type="predicted"/>
<gene>
    <name evidence="4" type="ORF">NRB56_44240</name>
</gene>
<feature type="domain" description="HTH tetR-type" evidence="3">
    <location>
        <begin position="12"/>
        <end position="72"/>
    </location>
</feature>
<dbReference type="PANTHER" id="PTHR30055">
    <property type="entry name" value="HTH-TYPE TRANSCRIPTIONAL REGULATOR RUTR"/>
    <property type="match status" value="1"/>
</dbReference>
<evidence type="ECO:0000313" key="4">
    <source>
        <dbReference type="EMBL" id="MQY28839.1"/>
    </source>
</evidence>
<sequence>MTSTRRMGTEHSKTRHQLLDIVERLMLEEGYAAVGIRRVAREAGVTPPLVHYYFQTLDDMFIAALDRRAEHLQVRQTQILESADHPLRVMWELANQPSGTTLTNEFAALAAHRKKIRSHLADYAQRYRTLQLSVLTRCLEQRGHSMYGIAPEAAIFLMTAICQVRIREESLGVTTGHAEALALVDQFIGRLEGDGPTAATAPAAGVDG</sequence>
<dbReference type="Gene3D" id="1.10.357.10">
    <property type="entry name" value="Tetracycline Repressor, domain 2"/>
    <property type="match status" value="1"/>
</dbReference>
<protein>
    <recommendedName>
        <fullName evidence="3">HTH tetR-type domain-containing protein</fullName>
    </recommendedName>
</protein>
<keyword evidence="5" id="KW-1185">Reference proteome</keyword>
<dbReference type="PANTHER" id="PTHR30055:SF219">
    <property type="entry name" value="TRANSCRIPTIONAL REGULATORY PROTEIN"/>
    <property type="match status" value="1"/>
</dbReference>
<dbReference type="GO" id="GO:0003700">
    <property type="term" value="F:DNA-binding transcription factor activity"/>
    <property type="evidence" value="ECO:0007669"/>
    <property type="project" value="TreeGrafter"/>
</dbReference>
<dbReference type="PRINTS" id="PR00455">
    <property type="entry name" value="HTHTETR"/>
</dbReference>
<organism evidence="4 5">
    <name type="scientific">Nocardia aurantia</name>
    <dbReference type="NCBI Taxonomy" id="2585199"/>
    <lineage>
        <taxon>Bacteria</taxon>
        <taxon>Bacillati</taxon>
        <taxon>Actinomycetota</taxon>
        <taxon>Actinomycetes</taxon>
        <taxon>Mycobacteriales</taxon>
        <taxon>Nocardiaceae</taxon>
        <taxon>Nocardia</taxon>
    </lineage>
</organism>
<dbReference type="InterPro" id="IPR050109">
    <property type="entry name" value="HTH-type_TetR-like_transc_reg"/>
</dbReference>
<name>A0A7K0DSU6_9NOCA</name>
<dbReference type="PROSITE" id="PS50977">
    <property type="entry name" value="HTH_TETR_2"/>
    <property type="match status" value="1"/>
</dbReference>
<accession>A0A7K0DSU6</accession>
<dbReference type="AlphaFoldDB" id="A0A7K0DSU6"/>
<feature type="DNA-binding region" description="H-T-H motif" evidence="2">
    <location>
        <begin position="35"/>
        <end position="54"/>
    </location>
</feature>
<dbReference type="EMBL" id="WEGI01000009">
    <property type="protein sequence ID" value="MQY28839.1"/>
    <property type="molecule type" value="Genomic_DNA"/>
</dbReference>
<evidence type="ECO:0000313" key="5">
    <source>
        <dbReference type="Proteomes" id="UP000431401"/>
    </source>
</evidence>
<comment type="caution">
    <text evidence="4">The sequence shown here is derived from an EMBL/GenBank/DDBJ whole genome shotgun (WGS) entry which is preliminary data.</text>
</comment>
<dbReference type="GO" id="GO:0000976">
    <property type="term" value="F:transcription cis-regulatory region binding"/>
    <property type="evidence" value="ECO:0007669"/>
    <property type="project" value="TreeGrafter"/>
</dbReference>
<evidence type="ECO:0000256" key="2">
    <source>
        <dbReference type="PROSITE-ProRule" id="PRU00335"/>
    </source>
</evidence>
<dbReference type="Pfam" id="PF00440">
    <property type="entry name" value="TetR_N"/>
    <property type="match status" value="1"/>
</dbReference>
<dbReference type="InterPro" id="IPR001647">
    <property type="entry name" value="HTH_TetR"/>
</dbReference>
<evidence type="ECO:0000259" key="3">
    <source>
        <dbReference type="PROSITE" id="PS50977"/>
    </source>
</evidence>
<dbReference type="Proteomes" id="UP000431401">
    <property type="component" value="Unassembled WGS sequence"/>
</dbReference>